<dbReference type="InterPro" id="IPR052351">
    <property type="entry name" value="Ornithine_N-alpha-AT"/>
</dbReference>
<keyword evidence="4" id="KW-0443">Lipid metabolism</keyword>
<dbReference type="STRING" id="417102.CA982_06535"/>
<keyword evidence="3" id="KW-0808">Transferase</keyword>
<keyword evidence="5" id="KW-0012">Acyltransferase</keyword>
<evidence type="ECO:0000313" key="7">
    <source>
        <dbReference type="Proteomes" id="UP000194632"/>
    </source>
</evidence>
<dbReference type="PANTHER" id="PTHR37323">
    <property type="entry name" value="GCN5-RELATED N-ACETYLTRANSFERASE"/>
    <property type="match status" value="1"/>
</dbReference>
<dbReference type="OrthoDB" id="9787072at2"/>
<evidence type="ECO:0000313" key="6">
    <source>
        <dbReference type="EMBL" id="OUC79555.1"/>
    </source>
</evidence>
<evidence type="ECO:0000256" key="1">
    <source>
        <dbReference type="ARBA" id="ARBA00005189"/>
    </source>
</evidence>
<reference evidence="6 7" key="1">
    <citation type="submission" date="2017-05" db="EMBL/GenBank/DDBJ databases">
        <title>Biotechnological potential of actinobacteria isolated from South African environments.</title>
        <authorList>
            <person name="Le Roes-Hill M."/>
            <person name="Prins A."/>
            <person name="Durrell K.A."/>
        </authorList>
    </citation>
    <scope>NUCLEOTIDE SEQUENCE [LARGE SCALE GENOMIC DNA]</scope>
    <source>
        <strain evidence="6">BS2</strain>
    </source>
</reference>
<gene>
    <name evidence="6" type="ORF">CA982_06535</name>
</gene>
<accession>A0A243QD87</accession>
<comment type="caution">
    <text evidence="6">The sequence shown here is derived from an EMBL/GenBank/DDBJ whole genome shotgun (WGS) entry which is preliminary data.</text>
</comment>
<organism evidence="6 7">
    <name type="scientific">Gordonia lacunae</name>
    <dbReference type="NCBI Taxonomy" id="417102"/>
    <lineage>
        <taxon>Bacteria</taxon>
        <taxon>Bacillati</taxon>
        <taxon>Actinomycetota</taxon>
        <taxon>Actinomycetes</taxon>
        <taxon>Mycobacteriales</taxon>
        <taxon>Gordoniaceae</taxon>
        <taxon>Gordonia</taxon>
    </lineage>
</organism>
<dbReference type="PANTHER" id="PTHR37323:SF1">
    <property type="entry name" value="L-ORNITHINE N(ALPHA)-ACYLTRANSFERASE"/>
    <property type="match status" value="1"/>
</dbReference>
<dbReference type="AlphaFoldDB" id="A0A243QD87"/>
<keyword evidence="7" id="KW-1185">Reference proteome</keyword>
<dbReference type="GO" id="GO:0016746">
    <property type="term" value="F:acyltransferase activity"/>
    <property type="evidence" value="ECO:0007669"/>
    <property type="project" value="UniProtKB-KW"/>
</dbReference>
<dbReference type="GO" id="GO:0006629">
    <property type="term" value="P:lipid metabolic process"/>
    <property type="evidence" value="ECO:0007669"/>
    <property type="project" value="UniProtKB-KW"/>
</dbReference>
<sequence length="328" mass="35973">MFTRWRPEFIEPAPTRHTPVVPPMPGLAFIRVMNAMQSPVRTSHVSRARFTRAVPTTLLTAGPIRVLVSDDPADIVAAQELRYRVFADEPGFSNRIGDAVTGRDADRFDAFCEHLIVRHADDGVVGCARLLAPARAIAAGGWYSATEFDLREMNDIVSATVELGRACVHPAHRDGSVTALMWAALLHYMDDADLRYLMGCVSVPLHSPGEWLPGSSLRALRDRLRDDHQDPRRRAHPLAAARIGGRLLDDIVPADTVAMPPLMRGYLRLGARICGEPAVDDVFDVADFLTLLDREGANKRYLDRLRSSARRLGSTDAGIAPESGGAAR</sequence>
<dbReference type="RefSeq" id="WP_086534535.1">
    <property type="nucleotide sequence ID" value="NZ_JBLKRZ010000003.1"/>
</dbReference>
<dbReference type="Pfam" id="PF13444">
    <property type="entry name" value="Acetyltransf_5"/>
    <property type="match status" value="1"/>
</dbReference>
<dbReference type="Proteomes" id="UP000194632">
    <property type="component" value="Unassembled WGS sequence"/>
</dbReference>
<evidence type="ECO:0000256" key="2">
    <source>
        <dbReference type="ARBA" id="ARBA00022516"/>
    </source>
</evidence>
<evidence type="ECO:0000256" key="4">
    <source>
        <dbReference type="ARBA" id="ARBA00023098"/>
    </source>
</evidence>
<evidence type="ECO:0000256" key="5">
    <source>
        <dbReference type="ARBA" id="ARBA00023315"/>
    </source>
</evidence>
<dbReference type="InterPro" id="IPR016181">
    <property type="entry name" value="Acyl_CoA_acyltransferase"/>
</dbReference>
<dbReference type="SUPFAM" id="SSF55729">
    <property type="entry name" value="Acyl-CoA N-acyltransferases (Nat)"/>
    <property type="match status" value="1"/>
</dbReference>
<dbReference type="Gene3D" id="3.40.630.30">
    <property type="match status" value="1"/>
</dbReference>
<name>A0A243QD87_9ACTN</name>
<dbReference type="EMBL" id="NGFO01000006">
    <property type="protein sequence ID" value="OUC79555.1"/>
    <property type="molecule type" value="Genomic_DNA"/>
</dbReference>
<proteinExistence type="predicted"/>
<keyword evidence="2" id="KW-0444">Lipid biosynthesis</keyword>
<evidence type="ECO:0000256" key="3">
    <source>
        <dbReference type="ARBA" id="ARBA00022679"/>
    </source>
</evidence>
<protein>
    <submittedName>
        <fullName evidence="6">Hemolysin</fullName>
    </submittedName>
</protein>
<comment type="pathway">
    <text evidence="1">Lipid metabolism.</text>
</comment>